<feature type="compositionally biased region" description="Polar residues" evidence="1">
    <location>
        <begin position="58"/>
        <end position="70"/>
    </location>
</feature>
<evidence type="ECO:0000256" key="1">
    <source>
        <dbReference type="SAM" id="MobiDB-lite"/>
    </source>
</evidence>
<dbReference type="Proteomes" id="UP000054561">
    <property type="component" value="Unassembled WGS sequence"/>
</dbReference>
<dbReference type="EMBL" id="KQ001687">
    <property type="protein sequence ID" value="KJP86712.1"/>
    <property type="molecule type" value="Genomic_DNA"/>
</dbReference>
<evidence type="ECO:0000313" key="3">
    <source>
        <dbReference type="EMBL" id="KJP86712.1"/>
    </source>
</evidence>
<feature type="transmembrane region" description="Helical" evidence="2">
    <location>
        <begin position="16"/>
        <end position="34"/>
    </location>
</feature>
<reference evidence="3 4" key="1">
    <citation type="submission" date="2014-03" db="EMBL/GenBank/DDBJ databases">
        <title>The Genome Sequence of Plasmodium fragile nilgiri.</title>
        <authorList>
            <consortium name="The Broad Institute Genomics Platform"/>
            <consortium name="The Broad Institute Genome Sequencing Center for Infectious Disease"/>
            <person name="Neafsey D."/>
            <person name="Duraisingh M."/>
            <person name="Young S.K."/>
            <person name="Zeng Q."/>
            <person name="Gargeya S."/>
            <person name="Abouelleil A."/>
            <person name="Alvarado L."/>
            <person name="Chapman S.B."/>
            <person name="Gainer-Dewar J."/>
            <person name="Goldberg J."/>
            <person name="Griggs A."/>
            <person name="Gujja S."/>
            <person name="Hansen M."/>
            <person name="Howarth C."/>
            <person name="Imamovic A."/>
            <person name="Larimer J."/>
            <person name="Pearson M."/>
            <person name="Poon T.W."/>
            <person name="Priest M."/>
            <person name="Roberts A."/>
            <person name="Saif S."/>
            <person name="Shea T."/>
            <person name="Sykes S."/>
            <person name="Wortman J."/>
            <person name="Nusbaum C."/>
            <person name="Birren B."/>
        </authorList>
    </citation>
    <scope>NUCLEOTIDE SEQUENCE [LARGE SCALE GENOMIC DNA]</scope>
    <source>
        <strain evidence="4">nilgiri</strain>
    </source>
</reference>
<feature type="compositionally biased region" description="Basic and acidic residues" evidence="1">
    <location>
        <begin position="180"/>
        <end position="193"/>
    </location>
</feature>
<name>A0A0D9QIU6_PLAFR</name>
<dbReference type="OMA" id="MLEFATI"/>
<keyword evidence="2" id="KW-1133">Transmembrane helix</keyword>
<dbReference type="VEuPathDB" id="PlasmoDB:AK88_03624"/>
<feature type="region of interest" description="Disordered" evidence="1">
    <location>
        <begin position="145"/>
        <end position="193"/>
    </location>
</feature>
<evidence type="ECO:0000313" key="4">
    <source>
        <dbReference type="Proteomes" id="UP000054561"/>
    </source>
</evidence>
<keyword evidence="4" id="KW-1185">Reference proteome</keyword>
<dbReference type="GeneID" id="24268938"/>
<feature type="transmembrane region" description="Helical" evidence="2">
    <location>
        <begin position="416"/>
        <end position="435"/>
    </location>
</feature>
<gene>
    <name evidence="3" type="ORF">AK88_03624</name>
</gene>
<feature type="compositionally biased region" description="Basic residues" evidence="1">
    <location>
        <begin position="87"/>
        <end position="97"/>
    </location>
</feature>
<feature type="transmembrane region" description="Helical" evidence="2">
    <location>
        <begin position="441"/>
        <end position="459"/>
    </location>
</feature>
<feature type="region of interest" description="Disordered" evidence="1">
    <location>
        <begin position="58"/>
        <end position="97"/>
    </location>
</feature>
<dbReference type="OrthoDB" id="387540at2759"/>
<feature type="compositionally biased region" description="Basic residues" evidence="1">
    <location>
        <begin position="293"/>
        <end position="303"/>
    </location>
</feature>
<keyword evidence="2" id="KW-0472">Membrane</keyword>
<dbReference type="AlphaFoldDB" id="A0A0D9QIU6"/>
<keyword evidence="2" id="KW-0812">Transmembrane</keyword>
<feature type="compositionally biased region" description="Polar residues" evidence="1">
    <location>
        <begin position="168"/>
        <end position="177"/>
    </location>
</feature>
<organism evidence="3 4">
    <name type="scientific">Plasmodium fragile</name>
    <dbReference type="NCBI Taxonomy" id="5857"/>
    <lineage>
        <taxon>Eukaryota</taxon>
        <taxon>Sar</taxon>
        <taxon>Alveolata</taxon>
        <taxon>Apicomplexa</taxon>
        <taxon>Aconoidasida</taxon>
        <taxon>Haemosporida</taxon>
        <taxon>Plasmodiidae</taxon>
        <taxon>Plasmodium</taxon>
        <taxon>Plasmodium (Plasmodium)</taxon>
    </lineage>
</organism>
<feature type="compositionally biased region" description="Acidic residues" evidence="1">
    <location>
        <begin position="262"/>
        <end position="277"/>
    </location>
</feature>
<protein>
    <submittedName>
        <fullName evidence="3">Uncharacterized protein</fullName>
    </submittedName>
</protein>
<dbReference type="RefSeq" id="XP_012336658.1">
    <property type="nucleotide sequence ID" value="XM_012481235.1"/>
</dbReference>
<sequence length="480" mass="55472">MLEFATILIESEDINMLNIVIGYILLFITSIWTIDGLNVADCTQDCVWEKKFEVQDESNAGTNTSLTENDGTYDEGNDWSYSNSSSKTKKSKKCAKRQNGKKFLNSRVDGTPYSPASNKYNYFIYPGRSYHSCQNIDNNSRYSDAHIASREKPKRQNAGNPNRRKLGSANSRNSKSANGRKIENPYRQHVREPPIERFAQLPLQYSLGPSYPYFRRTDHHYFGNPHDINLGRKNLPYVDYDDAKSSSTSHRSYEDIRRVPIEDDDDDSESSSSDEDNLSIYSMNDSLCSHPRNPYKNKGHSGHHGPYGRDDHSVYSDTYNPHSLKGTKYVSSEHGSHNALEDNDVKKETELPLPDEHYRLPFKKGHHPYKDSECVVSEQDNNNDESYDFTIMPHFKKCCCVNKRIKHYIKKYNGKLAKQLPFLGTASFIGSIVFSFLVENIALPVIFSILSFIFTSYYIKRLKMKRKKKKRLRSEYYMKR</sequence>
<evidence type="ECO:0000256" key="2">
    <source>
        <dbReference type="SAM" id="Phobius"/>
    </source>
</evidence>
<feature type="compositionally biased region" description="Basic and acidic residues" evidence="1">
    <location>
        <begin position="251"/>
        <end position="261"/>
    </location>
</feature>
<feature type="region of interest" description="Disordered" evidence="1">
    <location>
        <begin position="242"/>
        <end position="319"/>
    </location>
</feature>
<accession>A0A0D9QIU6</accession>
<proteinExistence type="predicted"/>